<evidence type="ECO:0000313" key="4">
    <source>
        <dbReference type="EMBL" id="NNJ26113.1"/>
    </source>
</evidence>
<reference evidence="4 5" key="1">
    <citation type="journal article" date="2020" name="Syst. Appl. Microbiol.">
        <title>Alienimonas chondri sp. nov., a novel planctomycete isolated from the biofilm of the red alga Chondrus crispus.</title>
        <authorList>
            <person name="Vitorino I."/>
            <person name="Albuquerque L."/>
            <person name="Wiegand S."/>
            <person name="Kallscheuer N."/>
            <person name="da Costa M.S."/>
            <person name="Lobo-da-Cunha A."/>
            <person name="Jogler C."/>
            <person name="Lage O.M."/>
        </authorList>
    </citation>
    <scope>NUCLEOTIDE SEQUENCE [LARGE SCALE GENOMIC DNA]</scope>
    <source>
        <strain evidence="4 5">LzC2</strain>
    </source>
</reference>
<comment type="caution">
    <text evidence="4">The sequence shown here is derived from an EMBL/GenBank/DDBJ whole genome shotgun (WGS) entry which is preliminary data.</text>
</comment>
<dbReference type="Proteomes" id="UP000609651">
    <property type="component" value="Unassembled WGS sequence"/>
</dbReference>
<keyword evidence="2" id="KW-0812">Transmembrane</keyword>
<dbReference type="InterPro" id="IPR036691">
    <property type="entry name" value="Endo/exonu/phosph_ase_sf"/>
</dbReference>
<dbReference type="InterPro" id="IPR005135">
    <property type="entry name" value="Endo/exonuclease/phosphatase"/>
</dbReference>
<feature type="transmembrane region" description="Helical" evidence="2">
    <location>
        <begin position="80"/>
        <end position="106"/>
    </location>
</feature>
<feature type="domain" description="Endonuclease/exonuclease/phosphatase" evidence="3">
    <location>
        <begin position="157"/>
        <end position="342"/>
    </location>
</feature>
<protein>
    <recommendedName>
        <fullName evidence="3">Endonuclease/exonuclease/phosphatase domain-containing protein</fullName>
    </recommendedName>
</protein>
<organism evidence="4 5">
    <name type="scientific">Alienimonas chondri</name>
    <dbReference type="NCBI Taxonomy" id="2681879"/>
    <lineage>
        <taxon>Bacteria</taxon>
        <taxon>Pseudomonadati</taxon>
        <taxon>Planctomycetota</taxon>
        <taxon>Planctomycetia</taxon>
        <taxon>Planctomycetales</taxon>
        <taxon>Planctomycetaceae</taxon>
        <taxon>Alienimonas</taxon>
    </lineage>
</organism>
<feature type="transmembrane region" description="Helical" evidence="2">
    <location>
        <begin position="113"/>
        <end position="132"/>
    </location>
</feature>
<evidence type="ECO:0000256" key="2">
    <source>
        <dbReference type="SAM" id="Phobius"/>
    </source>
</evidence>
<feature type="compositionally biased region" description="Pro residues" evidence="1">
    <location>
        <begin position="8"/>
        <end position="17"/>
    </location>
</feature>
<dbReference type="Gene3D" id="3.60.10.10">
    <property type="entry name" value="Endonuclease/exonuclease/phosphatase"/>
    <property type="match status" value="1"/>
</dbReference>
<dbReference type="Pfam" id="PF03372">
    <property type="entry name" value="Exo_endo_phos"/>
    <property type="match status" value="1"/>
</dbReference>
<evidence type="ECO:0000256" key="1">
    <source>
        <dbReference type="SAM" id="MobiDB-lite"/>
    </source>
</evidence>
<evidence type="ECO:0000313" key="5">
    <source>
        <dbReference type="Proteomes" id="UP000609651"/>
    </source>
</evidence>
<dbReference type="SUPFAM" id="SSF56219">
    <property type="entry name" value="DNase I-like"/>
    <property type="match status" value="1"/>
</dbReference>
<name>A0ABX1VDD2_9PLAN</name>
<evidence type="ECO:0000259" key="3">
    <source>
        <dbReference type="Pfam" id="PF03372"/>
    </source>
</evidence>
<dbReference type="EMBL" id="WTPX01000062">
    <property type="protein sequence ID" value="NNJ26113.1"/>
    <property type="molecule type" value="Genomic_DNA"/>
</dbReference>
<keyword evidence="2" id="KW-0472">Membrane</keyword>
<accession>A0ABX1VDD2</accession>
<gene>
    <name evidence="4" type="ORF">LzC2_21930</name>
</gene>
<feature type="region of interest" description="Disordered" evidence="1">
    <location>
        <begin position="1"/>
        <end position="38"/>
    </location>
</feature>
<keyword evidence="5" id="KW-1185">Reference proteome</keyword>
<proteinExistence type="predicted"/>
<keyword evidence="2" id="KW-1133">Transmembrane helix</keyword>
<sequence>MPSSSRLPPLPDAPPAPRKAVPRFAAPADEPSPAEPKKSRWLKLRGGAFGTATLTLLAVVIAGVVLRFTVKDGFAPLAPAFYALSVPMLVVLSLAAALTGALALGLKLTFKRCLLIVALGVLGAMNAAIFLFQDATFDDRPRVVLWNTARGVAGWEGVADALEANNPTLAVLVESGEDEAAEAFWNERFGDRYFLARPGRGITILSRGPIGRVEPFELEGGGIAVSVKAQIDGQRVALLAVDLPANPFRDREAPLKRIAELADELAENRPTLVAGDFNTPPDSVHFGPLRRGGFVHAFERHGSGYAATWPVPAPALHVDHVWMSPGFDAGETWHGWTASSDHRPVLLPVRVAPQRFADYQAARALAAESRTDAPLNE</sequence>
<feature type="transmembrane region" description="Helical" evidence="2">
    <location>
        <begin position="47"/>
        <end position="68"/>
    </location>
</feature>
<dbReference type="RefSeq" id="WP_171186804.1">
    <property type="nucleotide sequence ID" value="NZ_WTPX01000062.1"/>
</dbReference>